<reference evidence="1" key="1">
    <citation type="journal article" date="2022" name="bioRxiv">
        <title>Sequencing and chromosome-scale assembly of the giantPleurodeles waltlgenome.</title>
        <authorList>
            <person name="Brown T."/>
            <person name="Elewa A."/>
            <person name="Iarovenko S."/>
            <person name="Subramanian E."/>
            <person name="Araus A.J."/>
            <person name="Petzold A."/>
            <person name="Susuki M."/>
            <person name="Suzuki K.-i.T."/>
            <person name="Hayashi T."/>
            <person name="Toyoda A."/>
            <person name="Oliveira C."/>
            <person name="Osipova E."/>
            <person name="Leigh N.D."/>
            <person name="Simon A."/>
            <person name="Yun M.H."/>
        </authorList>
    </citation>
    <scope>NUCLEOTIDE SEQUENCE</scope>
    <source>
        <strain evidence="1">20211129_DDA</strain>
        <tissue evidence="1">Liver</tissue>
    </source>
</reference>
<accession>A0AAV7UI34</accession>
<dbReference type="EMBL" id="JANPWB010000005">
    <property type="protein sequence ID" value="KAJ1188040.1"/>
    <property type="molecule type" value="Genomic_DNA"/>
</dbReference>
<dbReference type="AlphaFoldDB" id="A0AAV7UI34"/>
<proteinExistence type="predicted"/>
<dbReference type="Proteomes" id="UP001066276">
    <property type="component" value="Chromosome 3_1"/>
</dbReference>
<protein>
    <submittedName>
        <fullName evidence="1">Uncharacterized protein</fullName>
    </submittedName>
</protein>
<comment type="caution">
    <text evidence="1">The sequence shown here is derived from an EMBL/GenBank/DDBJ whole genome shotgun (WGS) entry which is preliminary data.</text>
</comment>
<keyword evidence="2" id="KW-1185">Reference proteome</keyword>
<evidence type="ECO:0000313" key="1">
    <source>
        <dbReference type="EMBL" id="KAJ1188040.1"/>
    </source>
</evidence>
<evidence type="ECO:0000313" key="2">
    <source>
        <dbReference type="Proteomes" id="UP001066276"/>
    </source>
</evidence>
<organism evidence="1 2">
    <name type="scientific">Pleurodeles waltl</name>
    <name type="common">Iberian ribbed newt</name>
    <dbReference type="NCBI Taxonomy" id="8319"/>
    <lineage>
        <taxon>Eukaryota</taxon>
        <taxon>Metazoa</taxon>
        <taxon>Chordata</taxon>
        <taxon>Craniata</taxon>
        <taxon>Vertebrata</taxon>
        <taxon>Euteleostomi</taxon>
        <taxon>Amphibia</taxon>
        <taxon>Batrachia</taxon>
        <taxon>Caudata</taxon>
        <taxon>Salamandroidea</taxon>
        <taxon>Salamandridae</taxon>
        <taxon>Pleurodelinae</taxon>
        <taxon>Pleurodeles</taxon>
    </lineage>
</organism>
<gene>
    <name evidence="1" type="ORF">NDU88_004805</name>
</gene>
<sequence>MRYFEGETGGTWGDLDPPVTQENRLNAGYGYVAEATEHTLTDPGVLCQAALLKSPNTSLQTDWQQCSAPLSTNSDTKLQFYTFLSYQASVLTAAATSEGQLRHIPTGEHLFSTSGKTFIGGVKNAMKLSEPLNRNPLSVHVGERSADS</sequence>
<name>A0AAV7UI34_PLEWA</name>